<evidence type="ECO:0000259" key="1">
    <source>
        <dbReference type="Pfam" id="PF01402"/>
    </source>
</evidence>
<dbReference type="AlphaFoldDB" id="A0A1Z4N4A6"/>
<evidence type="ECO:0000313" key="3">
    <source>
        <dbReference type="Proteomes" id="UP000218785"/>
    </source>
</evidence>
<dbReference type="RefSeq" id="WP_096579573.1">
    <property type="nucleotide sequence ID" value="NZ_CAWNJS010000001.1"/>
</dbReference>
<reference evidence="2 3" key="1">
    <citation type="submission" date="2017-06" db="EMBL/GenBank/DDBJ databases">
        <title>Genome sequencing of cyanobaciteial culture collection at National Institute for Environmental Studies (NIES).</title>
        <authorList>
            <person name="Hirose Y."/>
            <person name="Shimura Y."/>
            <person name="Fujisawa T."/>
            <person name="Nakamura Y."/>
            <person name="Kawachi M."/>
        </authorList>
    </citation>
    <scope>NUCLEOTIDE SEQUENCE [LARGE SCALE GENOMIC DNA]</scope>
    <source>
        <strain evidence="2 3">NIES-37</strain>
    </source>
</reference>
<protein>
    <submittedName>
        <fullName evidence="2">Helix-turn-helix protein, CopG</fullName>
    </submittedName>
</protein>
<sequence length="53" mass="6118">MNKKWAVKRITINLTSNEAEKLEKYCNVTGRPATDVIRELIRSLKTEVPEKDS</sequence>
<dbReference type="KEGG" id="ttq:NIES37_45780"/>
<dbReference type="GO" id="GO:0006355">
    <property type="term" value="P:regulation of DNA-templated transcription"/>
    <property type="evidence" value="ECO:0007669"/>
    <property type="project" value="InterPro"/>
</dbReference>
<feature type="domain" description="Ribbon-helix-helix protein CopG" evidence="1">
    <location>
        <begin position="8"/>
        <end position="46"/>
    </location>
</feature>
<dbReference type="InterPro" id="IPR002145">
    <property type="entry name" value="CopG"/>
</dbReference>
<organism evidence="2 3">
    <name type="scientific">Tolypothrix tenuis PCC 7101</name>
    <dbReference type="NCBI Taxonomy" id="231146"/>
    <lineage>
        <taxon>Bacteria</taxon>
        <taxon>Bacillati</taxon>
        <taxon>Cyanobacteriota</taxon>
        <taxon>Cyanophyceae</taxon>
        <taxon>Nostocales</taxon>
        <taxon>Tolypothrichaceae</taxon>
        <taxon>Tolypothrix</taxon>
    </lineage>
</organism>
<dbReference type="Pfam" id="PF01402">
    <property type="entry name" value="RHH_1"/>
    <property type="match status" value="1"/>
</dbReference>
<proteinExistence type="predicted"/>
<evidence type="ECO:0000313" key="2">
    <source>
        <dbReference type="EMBL" id="BAZ00583.1"/>
    </source>
</evidence>
<dbReference type="InterPro" id="IPR010985">
    <property type="entry name" value="Ribbon_hlx_hlx"/>
</dbReference>
<accession>A0A1Z4N4A6</accession>
<dbReference type="EMBL" id="AP018248">
    <property type="protein sequence ID" value="BAZ00583.1"/>
    <property type="molecule type" value="Genomic_DNA"/>
</dbReference>
<keyword evidence="3" id="KW-1185">Reference proteome</keyword>
<gene>
    <name evidence="2" type="ORF">NIES37_45780</name>
</gene>
<dbReference type="SUPFAM" id="SSF47598">
    <property type="entry name" value="Ribbon-helix-helix"/>
    <property type="match status" value="1"/>
</dbReference>
<dbReference type="Proteomes" id="UP000218785">
    <property type="component" value="Chromosome"/>
</dbReference>
<name>A0A1Z4N4A6_9CYAN</name>